<feature type="non-terminal residue" evidence="2">
    <location>
        <position position="188"/>
    </location>
</feature>
<feature type="compositionally biased region" description="Low complexity" evidence="1">
    <location>
        <begin position="88"/>
        <end position="98"/>
    </location>
</feature>
<gene>
    <name evidence="2" type="ORF">PCOR1329_LOCUS13968</name>
</gene>
<keyword evidence="3" id="KW-1185">Reference proteome</keyword>
<protein>
    <submittedName>
        <fullName evidence="2">Uncharacterized protein</fullName>
    </submittedName>
</protein>
<feature type="region of interest" description="Disordered" evidence="1">
    <location>
        <begin position="1"/>
        <end position="31"/>
    </location>
</feature>
<sequence length="188" mass="18775">RGPRRLAGRGGLRRAAPGGRPAGSPGPRGAAGDAALAVGLLGLGLPADAGVGNGRLHRRGRRADAAAAAVGRVGAGGARGRGGRARRGPAGAATGPLHGAPPPAGRLGGRPVRLSQSAGPPAGGRSRWRRRPPLLRRGEGRPGAELREPHRLPAPGGLGGGGEQRRRARRAPAAAAAAPRPWPARRPR</sequence>
<organism evidence="2 3">
    <name type="scientific">Prorocentrum cordatum</name>
    <dbReference type="NCBI Taxonomy" id="2364126"/>
    <lineage>
        <taxon>Eukaryota</taxon>
        <taxon>Sar</taxon>
        <taxon>Alveolata</taxon>
        <taxon>Dinophyceae</taxon>
        <taxon>Prorocentrales</taxon>
        <taxon>Prorocentraceae</taxon>
        <taxon>Prorocentrum</taxon>
    </lineage>
</organism>
<accession>A0ABN9QQZ9</accession>
<feature type="compositionally biased region" description="Low complexity" evidence="1">
    <location>
        <begin position="13"/>
        <end position="31"/>
    </location>
</feature>
<name>A0ABN9QQZ9_9DINO</name>
<dbReference type="EMBL" id="CAUYUJ010004147">
    <property type="protein sequence ID" value="CAK0808336.1"/>
    <property type="molecule type" value="Genomic_DNA"/>
</dbReference>
<reference evidence="2" key="1">
    <citation type="submission" date="2023-10" db="EMBL/GenBank/DDBJ databases">
        <authorList>
            <person name="Chen Y."/>
            <person name="Shah S."/>
            <person name="Dougan E. K."/>
            <person name="Thang M."/>
            <person name="Chan C."/>
        </authorList>
    </citation>
    <scope>NUCLEOTIDE SEQUENCE [LARGE SCALE GENOMIC DNA]</scope>
</reference>
<evidence type="ECO:0000313" key="3">
    <source>
        <dbReference type="Proteomes" id="UP001189429"/>
    </source>
</evidence>
<dbReference type="Proteomes" id="UP001189429">
    <property type="component" value="Unassembled WGS sequence"/>
</dbReference>
<feature type="compositionally biased region" description="Basic and acidic residues" evidence="1">
    <location>
        <begin position="136"/>
        <end position="151"/>
    </location>
</feature>
<comment type="caution">
    <text evidence="2">The sequence shown here is derived from an EMBL/GenBank/DDBJ whole genome shotgun (WGS) entry which is preliminary data.</text>
</comment>
<evidence type="ECO:0000256" key="1">
    <source>
        <dbReference type="SAM" id="MobiDB-lite"/>
    </source>
</evidence>
<feature type="region of interest" description="Disordered" evidence="1">
    <location>
        <begin position="47"/>
        <end position="188"/>
    </location>
</feature>
<feature type="non-terminal residue" evidence="2">
    <location>
        <position position="1"/>
    </location>
</feature>
<evidence type="ECO:0000313" key="2">
    <source>
        <dbReference type="EMBL" id="CAK0808336.1"/>
    </source>
</evidence>
<proteinExistence type="predicted"/>